<name>A0AAU8JHP9_9CYAN</name>
<dbReference type="RefSeq" id="WP_054469671.1">
    <property type="nucleotide sequence ID" value="NZ_CP159837.1"/>
</dbReference>
<reference evidence="1" key="1">
    <citation type="submission" date="2024-07" db="EMBL/GenBank/DDBJ databases">
        <authorList>
            <person name="Kim Y.J."/>
            <person name="Jeong J.Y."/>
        </authorList>
    </citation>
    <scope>NUCLEOTIDE SEQUENCE</scope>
    <source>
        <strain evidence="1">GIHE-MW2</strain>
    </source>
</reference>
<dbReference type="EMBL" id="CP159837">
    <property type="protein sequence ID" value="XCM38387.1"/>
    <property type="molecule type" value="Genomic_DNA"/>
</dbReference>
<evidence type="ECO:0008006" key="2">
    <source>
        <dbReference type="Google" id="ProtNLM"/>
    </source>
</evidence>
<accession>A0AAU8JHP9</accession>
<proteinExistence type="predicted"/>
<protein>
    <recommendedName>
        <fullName evidence="2">Fur-regulated basic protein B</fullName>
    </recommendedName>
</protein>
<gene>
    <name evidence="1" type="ORF">ABWT76_001233</name>
</gene>
<dbReference type="AlphaFoldDB" id="A0AAU8JHP9"/>
<sequence>MSEKKSIPNEETRKRLVSNLRKNRVELQEFGFQLEELLAQMEKEVREQKLKRLEMTKQNLLF</sequence>
<organism evidence="1">
    <name type="scientific">Planktothricoides raciborskii GIHE-MW2</name>
    <dbReference type="NCBI Taxonomy" id="2792601"/>
    <lineage>
        <taxon>Bacteria</taxon>
        <taxon>Bacillati</taxon>
        <taxon>Cyanobacteriota</taxon>
        <taxon>Cyanophyceae</taxon>
        <taxon>Oscillatoriophycideae</taxon>
        <taxon>Oscillatoriales</taxon>
        <taxon>Oscillatoriaceae</taxon>
        <taxon>Planktothricoides</taxon>
    </lineage>
</organism>
<evidence type="ECO:0000313" key="1">
    <source>
        <dbReference type="EMBL" id="XCM38387.1"/>
    </source>
</evidence>